<dbReference type="Proteomes" id="UP000461670">
    <property type="component" value="Unassembled WGS sequence"/>
</dbReference>
<sequence>MRKGAYAIWIGPKDWQIQAWKTQASNGVRDFIHTYVHDSKVGFINNAEPFSYFSQRGVSESSRSVYGWAEYNVSRPVDHAVESTVDYASEKAQQAKDVAVETAGKVKDKANQAVDYASDKANQAWDATTDAAQRAKGATIEAAKQTKQAVSSAAQKAVDTASQVKQSVGQATQNALNKLDSAWKEIWQ</sequence>
<dbReference type="Gene3D" id="1.20.120.20">
    <property type="entry name" value="Apolipoprotein"/>
    <property type="match status" value="1"/>
</dbReference>
<protein>
    <submittedName>
        <fullName evidence="1">Uncharacterized protein</fullName>
    </submittedName>
</protein>
<dbReference type="PANTHER" id="PTHR47372">
    <property type="entry name" value="DAUER UP-REGULATED-RELATED"/>
    <property type="match status" value="1"/>
</dbReference>
<gene>
    <name evidence="1" type="ORF">GAK30_02304</name>
</gene>
<comment type="caution">
    <text evidence="1">The sequence shown here is derived from an EMBL/GenBank/DDBJ whole genome shotgun (WGS) entry which is preliminary data.</text>
</comment>
<evidence type="ECO:0000313" key="1">
    <source>
        <dbReference type="EMBL" id="KAF1020809.1"/>
    </source>
</evidence>
<accession>A0A7V8FNB8</accession>
<evidence type="ECO:0000313" key="2">
    <source>
        <dbReference type="Proteomes" id="UP000461670"/>
    </source>
</evidence>
<dbReference type="AlphaFoldDB" id="A0A7V8FNB8"/>
<dbReference type="EMBL" id="WNDQ01000030">
    <property type="protein sequence ID" value="KAF1020809.1"/>
    <property type="molecule type" value="Genomic_DNA"/>
</dbReference>
<reference evidence="2" key="1">
    <citation type="journal article" date="2020" name="MBio">
        <title>Horizontal gene transfer to a defensive symbiont with a reduced genome amongst a multipartite beetle microbiome.</title>
        <authorList>
            <person name="Waterworth S.C."/>
            <person name="Florez L.V."/>
            <person name="Rees E.R."/>
            <person name="Hertweck C."/>
            <person name="Kaltenpoth M."/>
            <person name="Kwan J.C."/>
        </authorList>
    </citation>
    <scope>NUCLEOTIDE SEQUENCE [LARGE SCALE GENOMIC DNA]</scope>
</reference>
<name>A0A7V8FNB8_9BURK</name>
<dbReference type="PANTHER" id="PTHR47372:SF18">
    <property type="entry name" value="GROUP 3 LEA PROTEIN"/>
    <property type="match status" value="1"/>
</dbReference>
<proteinExistence type="predicted"/>
<organism evidence="1 2">
    <name type="scientific">Paracidovorax wautersii</name>
    <dbReference type="NCBI Taxonomy" id="1177982"/>
    <lineage>
        <taxon>Bacteria</taxon>
        <taxon>Pseudomonadati</taxon>
        <taxon>Pseudomonadota</taxon>
        <taxon>Betaproteobacteria</taxon>
        <taxon>Burkholderiales</taxon>
        <taxon>Comamonadaceae</taxon>
        <taxon>Paracidovorax</taxon>
    </lineage>
</organism>